<reference evidence="2 3" key="1">
    <citation type="journal article" date="2016" name="Nat. Commun.">
        <title>Thousands of microbial genomes shed light on interconnected biogeochemical processes in an aquifer system.</title>
        <authorList>
            <person name="Anantharaman K."/>
            <person name="Brown C.T."/>
            <person name="Hug L.A."/>
            <person name="Sharon I."/>
            <person name="Castelle C.J."/>
            <person name="Probst A.J."/>
            <person name="Thomas B.C."/>
            <person name="Singh A."/>
            <person name="Wilkins M.J."/>
            <person name="Karaoz U."/>
            <person name="Brodie E.L."/>
            <person name="Williams K.H."/>
            <person name="Hubbard S.S."/>
            <person name="Banfield J.F."/>
        </authorList>
    </citation>
    <scope>NUCLEOTIDE SEQUENCE [LARGE SCALE GENOMIC DNA]</scope>
</reference>
<evidence type="ECO:0000259" key="1">
    <source>
        <dbReference type="Pfam" id="PF01609"/>
    </source>
</evidence>
<dbReference type="GO" id="GO:0003677">
    <property type="term" value="F:DNA binding"/>
    <property type="evidence" value="ECO:0007669"/>
    <property type="project" value="InterPro"/>
</dbReference>
<dbReference type="AlphaFoldDB" id="A0A1F5VJI6"/>
<evidence type="ECO:0000313" key="3">
    <source>
        <dbReference type="Proteomes" id="UP000178943"/>
    </source>
</evidence>
<dbReference type="Pfam" id="PF01609">
    <property type="entry name" value="DDE_Tnp_1"/>
    <property type="match status" value="1"/>
</dbReference>
<dbReference type="GO" id="GO:0004803">
    <property type="term" value="F:transposase activity"/>
    <property type="evidence" value="ECO:0007669"/>
    <property type="project" value="InterPro"/>
</dbReference>
<organism evidence="2 3">
    <name type="scientific">Candidatus Fischerbacteria bacterium RBG_13_37_8</name>
    <dbReference type="NCBI Taxonomy" id="1817863"/>
    <lineage>
        <taxon>Bacteria</taxon>
        <taxon>Candidatus Fischeribacteriota</taxon>
    </lineage>
</organism>
<feature type="domain" description="Transposase IS4-like" evidence="1">
    <location>
        <begin position="282"/>
        <end position="504"/>
    </location>
</feature>
<evidence type="ECO:0000313" key="2">
    <source>
        <dbReference type="EMBL" id="OGF63623.1"/>
    </source>
</evidence>
<sequence length="582" mass="67262">MFISKRNRITNYVHYFLDATNSTHRQYEALRAYFVEGLSSSEAAKRFGYSEGSFRVLCHDFRKNPKRQFFLVAAKGPQKAPKRDQVREKVIELRKGNLSIYDIHRILREEGITLSAVSITKILKEEGFARLPRRADDERPDELRAEKDHVADVRMLNLEPRSFHTRFGGLFLFLPYLSVIQLENIIEKAGFPGSKMIPASHAMRSLLALKLFGNSRYSHIMSYVFDEGLALFAGLNAIPKRSFLAEYSNRIDPRSYPRLMNRWFDKVGEIGLTRGVSFNLDFHTIPFYGEDELVEKHYMTRLSHRHKGMLAFLAHDNDKHVLCYANATVSKESQNDEILRFVDFWKKRTGKLPEELIFDSKLTTYGNLNRLNHKGIQFITLRRRTDNILDELYRLPSSSWRRITLSNIARAYRNPRILDQKIKLDHYDGLIRQIAIRDFGHEEATLLLTNQLTRSASSLIDRYAKRMIIENAISDGIDFFHIDALSSSVAIKVDCDLQLTLMASSLYRLLGAQIGGQYNTAKSRRIFRDFIDAIAIITISENEIIVRFQKRAHNPLLKAAGFADKPVRIPWLANKLLTFHLG</sequence>
<name>A0A1F5VJI6_9BACT</name>
<protein>
    <recommendedName>
        <fullName evidence="1">Transposase IS4-like domain-containing protein</fullName>
    </recommendedName>
</protein>
<dbReference type="EMBL" id="MFGW01000158">
    <property type="protein sequence ID" value="OGF63623.1"/>
    <property type="molecule type" value="Genomic_DNA"/>
</dbReference>
<dbReference type="GO" id="GO:0006313">
    <property type="term" value="P:DNA transposition"/>
    <property type="evidence" value="ECO:0007669"/>
    <property type="project" value="InterPro"/>
</dbReference>
<accession>A0A1F5VJI6</accession>
<dbReference type="Proteomes" id="UP000178943">
    <property type="component" value="Unassembled WGS sequence"/>
</dbReference>
<comment type="caution">
    <text evidence="2">The sequence shown here is derived from an EMBL/GenBank/DDBJ whole genome shotgun (WGS) entry which is preliminary data.</text>
</comment>
<gene>
    <name evidence="2" type="ORF">A2Y62_00925</name>
</gene>
<dbReference type="InterPro" id="IPR002559">
    <property type="entry name" value="Transposase_11"/>
</dbReference>
<proteinExistence type="predicted"/>